<keyword evidence="6" id="KW-0695">RNA-directed DNA polymerase</keyword>
<dbReference type="SUPFAM" id="SSF56672">
    <property type="entry name" value="DNA/RNA polymerases"/>
    <property type="match status" value="1"/>
</dbReference>
<evidence type="ECO:0000256" key="4">
    <source>
        <dbReference type="ARBA" id="ARBA00022759"/>
    </source>
</evidence>
<dbReference type="EMBL" id="NBNE01000124">
    <property type="protein sequence ID" value="OWZ22600.1"/>
    <property type="molecule type" value="Genomic_DNA"/>
</dbReference>
<dbReference type="GO" id="GO:0003964">
    <property type="term" value="F:RNA-directed DNA polymerase activity"/>
    <property type="evidence" value="ECO:0007669"/>
    <property type="project" value="UniProtKB-KW"/>
</dbReference>
<dbReference type="InterPro" id="IPR043502">
    <property type="entry name" value="DNA/RNA_pol_sf"/>
</dbReference>
<evidence type="ECO:0000256" key="1">
    <source>
        <dbReference type="ARBA" id="ARBA00022679"/>
    </source>
</evidence>
<dbReference type="Pfam" id="PF17917">
    <property type="entry name" value="RT_RNaseH"/>
    <property type="match status" value="1"/>
</dbReference>
<name>A0A225X076_9STRA</name>
<comment type="caution">
    <text evidence="8">The sequence shown here is derived from an EMBL/GenBank/DDBJ whole genome shotgun (WGS) entry which is preliminary data.</text>
</comment>
<keyword evidence="1" id="KW-0808">Transferase</keyword>
<evidence type="ECO:0000313" key="8">
    <source>
        <dbReference type="EMBL" id="OWZ22600.1"/>
    </source>
</evidence>
<dbReference type="OrthoDB" id="123732at2759"/>
<dbReference type="Proteomes" id="UP000198211">
    <property type="component" value="Unassembled WGS sequence"/>
</dbReference>
<evidence type="ECO:0000259" key="7">
    <source>
        <dbReference type="Pfam" id="PF17917"/>
    </source>
</evidence>
<dbReference type="AlphaFoldDB" id="A0A225X076"/>
<feature type="domain" description="Reverse transcriptase RNase H-like" evidence="7">
    <location>
        <begin position="18"/>
        <end position="94"/>
    </location>
</feature>
<reference evidence="9" key="1">
    <citation type="submission" date="2017-03" db="EMBL/GenBank/DDBJ databases">
        <title>Phytopthora megakarya and P. palmivora, two closely related causual agents of cacao black pod achieved similar genome size and gene model numbers by different mechanisms.</title>
        <authorList>
            <person name="Ali S."/>
            <person name="Shao J."/>
            <person name="Larry D.J."/>
            <person name="Kronmiller B."/>
            <person name="Shen D."/>
            <person name="Strem M.D."/>
            <person name="Melnick R.L."/>
            <person name="Guiltinan M.J."/>
            <person name="Tyler B.M."/>
            <person name="Meinhardt L.W."/>
            <person name="Bailey B.A."/>
        </authorList>
    </citation>
    <scope>NUCLEOTIDE SEQUENCE [LARGE SCALE GENOMIC DNA]</scope>
    <source>
        <strain evidence="9">zdho120</strain>
    </source>
</reference>
<keyword evidence="9" id="KW-1185">Reference proteome</keyword>
<organism evidence="8 9">
    <name type="scientific">Phytophthora megakarya</name>
    <dbReference type="NCBI Taxonomy" id="4795"/>
    <lineage>
        <taxon>Eukaryota</taxon>
        <taxon>Sar</taxon>
        <taxon>Stramenopiles</taxon>
        <taxon>Oomycota</taxon>
        <taxon>Peronosporomycetes</taxon>
        <taxon>Peronosporales</taxon>
        <taxon>Peronosporaceae</taxon>
        <taxon>Phytophthora</taxon>
    </lineage>
</organism>
<evidence type="ECO:0000313" key="9">
    <source>
        <dbReference type="Proteomes" id="UP000198211"/>
    </source>
</evidence>
<dbReference type="GO" id="GO:0016787">
    <property type="term" value="F:hydrolase activity"/>
    <property type="evidence" value="ECO:0007669"/>
    <property type="project" value="UniProtKB-KW"/>
</dbReference>
<keyword evidence="2" id="KW-0548">Nucleotidyltransferase</keyword>
<evidence type="ECO:0000256" key="6">
    <source>
        <dbReference type="ARBA" id="ARBA00022918"/>
    </source>
</evidence>
<dbReference type="InterPro" id="IPR050951">
    <property type="entry name" value="Retrovirus_Pol_polyprotein"/>
</dbReference>
<keyword evidence="5" id="KW-0378">Hydrolase</keyword>
<accession>A0A225X076</accession>
<keyword evidence="4" id="KW-0255">Endonuclease</keyword>
<evidence type="ECO:0000256" key="5">
    <source>
        <dbReference type="ARBA" id="ARBA00022801"/>
    </source>
</evidence>
<dbReference type="GO" id="GO:0004519">
    <property type="term" value="F:endonuclease activity"/>
    <property type="evidence" value="ECO:0007669"/>
    <property type="project" value="UniProtKB-KW"/>
</dbReference>
<proteinExistence type="predicted"/>
<keyword evidence="3" id="KW-0540">Nuclease</keyword>
<dbReference type="PANTHER" id="PTHR37984:SF5">
    <property type="entry name" value="PROTEIN NYNRIN-LIKE"/>
    <property type="match status" value="1"/>
</dbReference>
<dbReference type="PANTHER" id="PTHR37984">
    <property type="entry name" value="PROTEIN CBG26694"/>
    <property type="match status" value="1"/>
</dbReference>
<gene>
    <name evidence="8" type="ORF">PHMEG_0002678</name>
</gene>
<sequence length="211" mass="24031">MVRAWDPARPVEELDYSLVICKGRMFHDSQRNWPIIENEAFPIIKACSELQYLLLRRKVFRLYCDHANLIYLFSPSIGVKQHVHDRLQRWSLHLLGLNYTIEHISGDKNLWADIVSRWQTRSVLRICAVQTRRQTHAAVADLSRLRPLSDAAFVFPAVSDIVEAQRTVASVASSLPVVEEDGMLVVDHKPWVPTGAKDLLARIMVVAHCGA</sequence>
<dbReference type="InterPro" id="IPR041373">
    <property type="entry name" value="RT_RNaseH"/>
</dbReference>
<evidence type="ECO:0000256" key="2">
    <source>
        <dbReference type="ARBA" id="ARBA00022695"/>
    </source>
</evidence>
<protein>
    <recommendedName>
        <fullName evidence="7">Reverse transcriptase RNase H-like domain-containing protein</fullName>
    </recommendedName>
</protein>
<evidence type="ECO:0000256" key="3">
    <source>
        <dbReference type="ARBA" id="ARBA00022722"/>
    </source>
</evidence>